<evidence type="ECO:0000256" key="10">
    <source>
        <dbReference type="ARBA" id="ARBA00072305"/>
    </source>
</evidence>
<dbReference type="InterPro" id="IPR013786">
    <property type="entry name" value="AcylCoA_DH/ox_N"/>
</dbReference>
<dbReference type="EC" id="1.3.8.10" evidence="7"/>
<dbReference type="InterPro" id="IPR037069">
    <property type="entry name" value="AcylCoA_DH/ox_N_sf"/>
</dbReference>
<evidence type="ECO:0000256" key="9">
    <source>
        <dbReference type="ARBA" id="ARBA00068311"/>
    </source>
</evidence>
<evidence type="ECO:0000256" key="11">
    <source>
        <dbReference type="ARBA" id="ARBA00075603"/>
    </source>
</evidence>
<feature type="domain" description="Acyl-CoA dehydrogenase/oxidase C-terminal" evidence="13">
    <location>
        <begin position="229"/>
        <end position="377"/>
    </location>
</feature>
<proteinExistence type="inferred from homology"/>
<keyword evidence="4 12" id="KW-0274">FAD</keyword>
<dbReference type="FunFam" id="2.40.110.10:FF:000001">
    <property type="entry name" value="Acyl-CoA dehydrogenase, mitochondrial"/>
    <property type="match status" value="1"/>
</dbReference>
<evidence type="ECO:0000259" key="13">
    <source>
        <dbReference type="Pfam" id="PF00441"/>
    </source>
</evidence>
<sequence>MLGILTEEQVMIRDMARQFARDKLTQGAADRESAGRIETDIIEEMGQLGFLGMTVPEEMGGVGADYVSYALALMEIAAGDGAVSTMMSVHNAPFCAILQTFANKTQQDAWLNPAATGAFIGCFALTEPGTGTDAAAIKTRAVRTNDGYVLNGSKQFITSARIGGATIVFAVTDPAAGKKGISAFYLEQGSPGFFVAEPERKLGQKASDTCALTFEDLKVDAGALIGTEGQGLQIALSSLEAGRIGIASQSVGMAQAALDYAMVYALERQTFGKPIFEHQAVAFRLADMDAQIEAARQLVLYAARLKDLGQPCLREASIAKLTASQMAERVVSDAIQTLGGYGYLSEFPLERIYRDARVCQIYEGTSDVQRINISRDLKRRYLQ</sequence>
<dbReference type="SUPFAM" id="SSF56645">
    <property type="entry name" value="Acyl-CoA dehydrogenase NM domain-like"/>
    <property type="match status" value="1"/>
</dbReference>
<name>A0A1I4SKS3_9RHOB</name>
<dbReference type="Pfam" id="PF02771">
    <property type="entry name" value="Acyl-CoA_dh_N"/>
    <property type="match status" value="1"/>
</dbReference>
<evidence type="ECO:0000313" key="17">
    <source>
        <dbReference type="Proteomes" id="UP000199144"/>
    </source>
</evidence>
<evidence type="ECO:0000313" key="16">
    <source>
        <dbReference type="EMBL" id="SFM65032.1"/>
    </source>
</evidence>
<dbReference type="AlphaFoldDB" id="A0A1I4SKS3"/>
<comment type="cofactor">
    <cofactor evidence="1 12">
        <name>FAD</name>
        <dbReference type="ChEBI" id="CHEBI:57692"/>
    </cofactor>
</comment>
<dbReference type="PROSITE" id="PS00073">
    <property type="entry name" value="ACYL_COA_DH_2"/>
    <property type="match status" value="1"/>
</dbReference>
<feature type="domain" description="Acyl-CoA oxidase/dehydrogenase middle" evidence="14">
    <location>
        <begin position="122"/>
        <end position="216"/>
    </location>
</feature>
<feature type="domain" description="Acyl-CoA dehydrogenase/oxidase N-terminal" evidence="15">
    <location>
        <begin position="6"/>
        <end position="117"/>
    </location>
</feature>
<dbReference type="RefSeq" id="WP_093096333.1">
    <property type="nucleotide sequence ID" value="NZ_FOTQ01000011.1"/>
</dbReference>
<dbReference type="PANTHER" id="PTHR43884:SF12">
    <property type="entry name" value="ISOVALERYL-COA DEHYDROGENASE, MITOCHONDRIAL-RELATED"/>
    <property type="match status" value="1"/>
</dbReference>
<dbReference type="GO" id="GO:0050660">
    <property type="term" value="F:flavin adenine dinucleotide binding"/>
    <property type="evidence" value="ECO:0007669"/>
    <property type="project" value="InterPro"/>
</dbReference>
<evidence type="ECO:0000259" key="14">
    <source>
        <dbReference type="Pfam" id="PF02770"/>
    </source>
</evidence>
<evidence type="ECO:0000256" key="3">
    <source>
        <dbReference type="ARBA" id="ARBA00022630"/>
    </source>
</evidence>
<evidence type="ECO:0000256" key="7">
    <source>
        <dbReference type="ARBA" id="ARBA00066362"/>
    </source>
</evidence>
<dbReference type="Pfam" id="PF00441">
    <property type="entry name" value="Acyl-CoA_dh_1"/>
    <property type="match status" value="1"/>
</dbReference>
<dbReference type="InterPro" id="IPR009075">
    <property type="entry name" value="AcylCo_DH/oxidase_C"/>
</dbReference>
<keyword evidence="5 12" id="KW-0560">Oxidoreductase</keyword>
<keyword evidence="17" id="KW-1185">Reference proteome</keyword>
<evidence type="ECO:0000256" key="1">
    <source>
        <dbReference type="ARBA" id="ARBA00001974"/>
    </source>
</evidence>
<dbReference type="InterPro" id="IPR036250">
    <property type="entry name" value="AcylCo_DH-like_C"/>
</dbReference>
<dbReference type="FunFam" id="1.20.140.10:FF:000004">
    <property type="entry name" value="Acyl-CoA dehydrogenase FadE25"/>
    <property type="match status" value="1"/>
</dbReference>
<gene>
    <name evidence="16" type="ORF">SAMN04488042_11156</name>
</gene>
<dbReference type="InterPro" id="IPR009100">
    <property type="entry name" value="AcylCoA_DH/oxidase_NM_dom_sf"/>
</dbReference>
<protein>
    <recommendedName>
        <fullName evidence="9">3-sulfinopropanoyl-CoA desulfinase</fullName>
        <ecNumber evidence="7">1.3.8.10</ecNumber>
        <ecNumber evidence="8">3.13.1.4</ecNumber>
    </recommendedName>
    <alternativeName>
        <fullName evidence="11">3-sulfinopropionyl coenzyme A desulfinase</fullName>
    </alternativeName>
    <alternativeName>
        <fullName evidence="10">Cyclohex-1-ene-1-carbonyl-CoA dehydrogenase</fullName>
    </alternativeName>
</protein>
<dbReference type="OrthoDB" id="9775090at2"/>
<dbReference type="Gene3D" id="1.20.140.10">
    <property type="entry name" value="Butyryl-CoA Dehydrogenase, subunit A, domain 3"/>
    <property type="match status" value="1"/>
</dbReference>
<evidence type="ECO:0000259" key="15">
    <source>
        <dbReference type="Pfam" id="PF02771"/>
    </source>
</evidence>
<organism evidence="16 17">
    <name type="scientific">Shimia aestuarii</name>
    <dbReference type="NCBI Taxonomy" id="254406"/>
    <lineage>
        <taxon>Bacteria</taxon>
        <taxon>Pseudomonadati</taxon>
        <taxon>Pseudomonadota</taxon>
        <taxon>Alphaproteobacteria</taxon>
        <taxon>Rhodobacterales</taxon>
        <taxon>Roseobacteraceae</taxon>
    </lineage>
</organism>
<dbReference type="STRING" id="254406.SAMN04488042_11156"/>
<dbReference type="InterPro" id="IPR006091">
    <property type="entry name" value="Acyl-CoA_Oxase/DH_mid-dom"/>
</dbReference>
<dbReference type="Proteomes" id="UP000199144">
    <property type="component" value="Unassembled WGS sequence"/>
</dbReference>
<evidence type="ECO:0000256" key="2">
    <source>
        <dbReference type="ARBA" id="ARBA00009347"/>
    </source>
</evidence>
<dbReference type="PANTHER" id="PTHR43884">
    <property type="entry name" value="ACYL-COA DEHYDROGENASE"/>
    <property type="match status" value="1"/>
</dbReference>
<dbReference type="EMBL" id="FOTQ01000011">
    <property type="protein sequence ID" value="SFM65032.1"/>
    <property type="molecule type" value="Genomic_DNA"/>
</dbReference>
<dbReference type="InterPro" id="IPR006089">
    <property type="entry name" value="Acyl-CoA_DH_CS"/>
</dbReference>
<evidence type="ECO:0000256" key="12">
    <source>
        <dbReference type="RuleBase" id="RU362125"/>
    </source>
</evidence>
<dbReference type="FunFam" id="1.10.540.10:FF:000002">
    <property type="entry name" value="Acyl-CoA dehydrogenase FadE19"/>
    <property type="match status" value="1"/>
</dbReference>
<dbReference type="SUPFAM" id="SSF47203">
    <property type="entry name" value="Acyl-CoA dehydrogenase C-terminal domain-like"/>
    <property type="match status" value="1"/>
</dbReference>
<dbReference type="Gene3D" id="2.40.110.10">
    <property type="entry name" value="Butyryl-CoA Dehydrogenase, subunit A, domain 2"/>
    <property type="match status" value="1"/>
</dbReference>
<dbReference type="EC" id="3.13.1.4" evidence="8"/>
<reference evidence="16 17" key="1">
    <citation type="submission" date="2016-10" db="EMBL/GenBank/DDBJ databases">
        <authorList>
            <person name="de Groot N.N."/>
        </authorList>
    </citation>
    <scope>NUCLEOTIDE SEQUENCE [LARGE SCALE GENOMIC DNA]</scope>
    <source>
        <strain evidence="16 17">DSM 15283</strain>
    </source>
</reference>
<accession>A0A1I4SKS3</accession>
<comment type="similarity">
    <text evidence="2 12">Belongs to the acyl-CoA dehydrogenase family.</text>
</comment>
<dbReference type="GO" id="GO:0003995">
    <property type="term" value="F:acyl-CoA dehydrogenase activity"/>
    <property type="evidence" value="ECO:0007669"/>
    <property type="project" value="InterPro"/>
</dbReference>
<dbReference type="InterPro" id="IPR046373">
    <property type="entry name" value="Acyl-CoA_Oxase/DH_mid-dom_sf"/>
</dbReference>
<comment type="catalytic activity">
    <reaction evidence="6">
        <text>3-sulfinopropanoyl-CoA + H2O = propanoyl-CoA + sulfite + H(+)</text>
        <dbReference type="Rhea" id="RHEA:41624"/>
        <dbReference type="ChEBI" id="CHEBI:15377"/>
        <dbReference type="ChEBI" id="CHEBI:15378"/>
        <dbReference type="ChEBI" id="CHEBI:17359"/>
        <dbReference type="ChEBI" id="CHEBI:57392"/>
        <dbReference type="ChEBI" id="CHEBI:78349"/>
        <dbReference type="EC" id="3.13.1.4"/>
    </reaction>
    <physiologicalReaction direction="left-to-right" evidence="6">
        <dbReference type="Rhea" id="RHEA:41625"/>
    </physiologicalReaction>
</comment>
<evidence type="ECO:0000256" key="5">
    <source>
        <dbReference type="ARBA" id="ARBA00023002"/>
    </source>
</evidence>
<dbReference type="Pfam" id="PF02770">
    <property type="entry name" value="Acyl-CoA_dh_M"/>
    <property type="match status" value="1"/>
</dbReference>
<dbReference type="Gene3D" id="1.10.540.10">
    <property type="entry name" value="Acyl-CoA dehydrogenase/oxidase, N-terminal domain"/>
    <property type="match status" value="1"/>
</dbReference>
<dbReference type="PIRSF" id="PIRSF016578">
    <property type="entry name" value="HsaA"/>
    <property type="match status" value="1"/>
</dbReference>
<keyword evidence="3 12" id="KW-0285">Flavoprotein</keyword>
<evidence type="ECO:0000256" key="4">
    <source>
        <dbReference type="ARBA" id="ARBA00022827"/>
    </source>
</evidence>
<evidence type="ECO:0000256" key="8">
    <source>
        <dbReference type="ARBA" id="ARBA00066461"/>
    </source>
</evidence>
<evidence type="ECO:0000256" key="6">
    <source>
        <dbReference type="ARBA" id="ARBA00052938"/>
    </source>
</evidence>